<dbReference type="CDD" id="cd12797">
    <property type="entry name" value="M23_peptidase"/>
    <property type="match status" value="1"/>
</dbReference>
<dbReference type="Pfam" id="PF01551">
    <property type="entry name" value="Peptidase_M23"/>
    <property type="match status" value="1"/>
</dbReference>
<evidence type="ECO:0000256" key="2">
    <source>
        <dbReference type="SAM" id="MobiDB-lite"/>
    </source>
</evidence>
<organism evidence="5 6">
    <name type="scientific">Comamonas terrigena</name>
    <dbReference type="NCBI Taxonomy" id="32013"/>
    <lineage>
        <taxon>Bacteria</taxon>
        <taxon>Pseudomonadati</taxon>
        <taxon>Pseudomonadota</taxon>
        <taxon>Betaproteobacteria</taxon>
        <taxon>Burkholderiales</taxon>
        <taxon>Comamonadaceae</taxon>
        <taxon>Comamonas</taxon>
    </lineage>
</organism>
<evidence type="ECO:0000313" key="6">
    <source>
        <dbReference type="Proteomes" id="UP000220246"/>
    </source>
</evidence>
<dbReference type="PROSITE" id="PS51782">
    <property type="entry name" value="LYSM"/>
    <property type="match status" value="1"/>
</dbReference>
<dbReference type="AlphaFoldDB" id="A0A2A7UYC7"/>
<evidence type="ECO:0000313" key="5">
    <source>
        <dbReference type="EMBL" id="PEH90253.1"/>
    </source>
</evidence>
<feature type="region of interest" description="Disordered" evidence="2">
    <location>
        <begin position="137"/>
        <end position="163"/>
    </location>
</feature>
<dbReference type="InterPro" id="IPR036779">
    <property type="entry name" value="LysM_dom_sf"/>
</dbReference>
<dbReference type="InterPro" id="IPR011055">
    <property type="entry name" value="Dup_hybrid_motif"/>
</dbReference>
<comment type="similarity">
    <text evidence="1">Belongs to the E.coli NlpD/Haemophilus LppB family.</text>
</comment>
<feature type="compositionally biased region" description="Low complexity" evidence="2">
    <location>
        <begin position="137"/>
        <end position="148"/>
    </location>
</feature>
<dbReference type="RefSeq" id="WP_066534066.1">
    <property type="nucleotide sequence ID" value="NZ_DALZQJ010000028.1"/>
</dbReference>
<dbReference type="PANTHER" id="PTHR21666:SF263">
    <property type="entry name" value="MUREIN HYDROLASE ACTIVATOR NLPD"/>
    <property type="match status" value="1"/>
</dbReference>
<dbReference type="SMART" id="SM00257">
    <property type="entry name" value="LysM"/>
    <property type="match status" value="1"/>
</dbReference>
<sequence>MLFTRSLGTWSALVVAGGILAGCAQVNKAPVEDRGASRPASSTSAPAVDPSTLPGAENAGKPGYYTVKPGDTLIRIGLEHGQSWKDIARWSNLENANLIEVGQVVRVVPPNVSVASAPASSSSGGRAVAPVVVGGSDAGSAPATSTPAPAEPAPAKTPAPAADTSQGFIWPASGAVLAGFDESRNKGLDIAGKAGDPVAAAADGRVVYAGAGLRGYGNLIILKHNDTYLTAYAHNQKLLVKEDQNVKKGQKIAEMGSTDADRVKLHFEVRRQGKPVDPSRYLPAR</sequence>
<feature type="domain" description="LysM" evidence="4">
    <location>
        <begin position="63"/>
        <end position="107"/>
    </location>
</feature>
<evidence type="ECO:0000256" key="3">
    <source>
        <dbReference type="SAM" id="SignalP"/>
    </source>
</evidence>
<feature type="region of interest" description="Disordered" evidence="2">
    <location>
        <begin position="33"/>
        <end position="64"/>
    </location>
</feature>
<name>A0A2A7UYC7_COMTR</name>
<dbReference type="STRING" id="1219032.GCA_001515545_00991"/>
<dbReference type="Gene3D" id="2.70.70.10">
    <property type="entry name" value="Glucose Permease (Domain IIA)"/>
    <property type="match status" value="1"/>
</dbReference>
<dbReference type="Proteomes" id="UP000220246">
    <property type="component" value="Unassembled WGS sequence"/>
</dbReference>
<dbReference type="GO" id="GO:0032153">
    <property type="term" value="C:cell division site"/>
    <property type="evidence" value="ECO:0007669"/>
    <property type="project" value="TreeGrafter"/>
</dbReference>
<dbReference type="SUPFAM" id="SSF51261">
    <property type="entry name" value="Duplicated hybrid motif"/>
    <property type="match status" value="1"/>
</dbReference>
<keyword evidence="3" id="KW-0732">Signal</keyword>
<dbReference type="InterPro" id="IPR018392">
    <property type="entry name" value="LysM"/>
</dbReference>
<dbReference type="OrthoDB" id="9795421at2"/>
<feature type="chain" id="PRO_5013151323" evidence="3">
    <location>
        <begin position="22"/>
        <end position="285"/>
    </location>
</feature>
<proteinExistence type="inferred from homology"/>
<protein>
    <submittedName>
        <fullName evidence="5">Peptidase</fullName>
    </submittedName>
</protein>
<evidence type="ECO:0000256" key="1">
    <source>
        <dbReference type="ARBA" id="ARBA00038420"/>
    </source>
</evidence>
<gene>
    <name evidence="5" type="ORF">CRM82_18160</name>
</gene>
<dbReference type="PROSITE" id="PS51257">
    <property type="entry name" value="PROKAR_LIPOPROTEIN"/>
    <property type="match status" value="1"/>
</dbReference>
<dbReference type="Pfam" id="PF01476">
    <property type="entry name" value="LysM"/>
    <property type="match status" value="1"/>
</dbReference>
<dbReference type="InterPro" id="IPR016047">
    <property type="entry name" value="M23ase_b-sheet_dom"/>
</dbReference>
<dbReference type="Gene3D" id="3.10.350.10">
    <property type="entry name" value="LysM domain"/>
    <property type="match status" value="1"/>
</dbReference>
<accession>A0A2A7UYC7</accession>
<dbReference type="InterPro" id="IPR050570">
    <property type="entry name" value="Cell_wall_metabolism_enzyme"/>
</dbReference>
<dbReference type="GeneID" id="80802552"/>
<dbReference type="GO" id="GO:0009279">
    <property type="term" value="C:cell outer membrane"/>
    <property type="evidence" value="ECO:0007669"/>
    <property type="project" value="TreeGrafter"/>
</dbReference>
<dbReference type="CDD" id="cd00118">
    <property type="entry name" value="LysM"/>
    <property type="match status" value="1"/>
</dbReference>
<dbReference type="GO" id="GO:0004222">
    <property type="term" value="F:metalloendopeptidase activity"/>
    <property type="evidence" value="ECO:0007669"/>
    <property type="project" value="TreeGrafter"/>
</dbReference>
<feature type="compositionally biased region" description="Low complexity" evidence="2">
    <location>
        <begin position="37"/>
        <end position="47"/>
    </location>
</feature>
<comment type="caution">
    <text evidence="5">The sequence shown here is derived from an EMBL/GenBank/DDBJ whole genome shotgun (WGS) entry which is preliminary data.</text>
</comment>
<reference evidence="6" key="1">
    <citation type="submission" date="2017-09" db="EMBL/GenBank/DDBJ databases">
        <title>FDA dAtabase for Regulatory Grade micrObial Sequences (FDA-ARGOS): Supporting development and validation of Infectious Disease Dx tests.</title>
        <authorList>
            <person name="Minogue T."/>
            <person name="Wolcott M."/>
            <person name="Wasieloski L."/>
            <person name="Aguilar W."/>
            <person name="Moore D."/>
            <person name="Tallon L."/>
            <person name="Sadzewicz L."/>
            <person name="Ott S."/>
            <person name="Zhao X."/>
            <person name="Nagaraj S."/>
            <person name="Vavikolanu K."/>
            <person name="Aluvathingal J."/>
            <person name="Nadendla S."/>
            <person name="Sichtig H."/>
        </authorList>
    </citation>
    <scope>NUCLEOTIDE SEQUENCE [LARGE SCALE GENOMIC DNA]</scope>
    <source>
        <strain evidence="6">FDAARGOS_394</strain>
    </source>
</reference>
<keyword evidence="6" id="KW-1185">Reference proteome</keyword>
<feature type="signal peptide" evidence="3">
    <location>
        <begin position="1"/>
        <end position="21"/>
    </location>
</feature>
<dbReference type="EMBL" id="PDEA01000001">
    <property type="protein sequence ID" value="PEH90253.1"/>
    <property type="molecule type" value="Genomic_DNA"/>
</dbReference>
<dbReference type="PANTHER" id="PTHR21666">
    <property type="entry name" value="PEPTIDASE-RELATED"/>
    <property type="match status" value="1"/>
</dbReference>
<evidence type="ECO:0000259" key="4">
    <source>
        <dbReference type="PROSITE" id="PS51782"/>
    </source>
</evidence>